<evidence type="ECO:0000256" key="3">
    <source>
        <dbReference type="ARBA" id="ARBA00022729"/>
    </source>
</evidence>
<evidence type="ECO:0000256" key="4">
    <source>
        <dbReference type="ARBA" id="ARBA00022859"/>
    </source>
</evidence>
<keyword evidence="7 11" id="KW-0472">Membrane</keyword>
<sequence>MMMTLSHLWSVLCFLTAVSAVLVRYPSINSSETLICTCPDHQCQKVLWYRYLHNSGTPEFLVSTNNLNNAHFAEKLNKSRFRTTASDESKVLYTLRITGIQNEDAGFYSCVLVSQNSAQDPKDLMPEGYYIRPGVFTNTLAPATVKNPRHVNRPGNNCKPIKLKGCKSLVLWSGIGAVLLLAVILILTLYYFSRLPKKCRHHFAKVFAVIILK</sequence>
<accession>A0AAD5FET3</accession>
<feature type="domain" description="Immunoglobulin V-set" evidence="13">
    <location>
        <begin position="33"/>
        <end position="117"/>
    </location>
</feature>
<dbReference type="Pfam" id="PF07686">
    <property type="entry name" value="V-set"/>
    <property type="match status" value="1"/>
</dbReference>
<evidence type="ECO:0000256" key="5">
    <source>
        <dbReference type="ARBA" id="ARBA00022989"/>
    </source>
</evidence>
<keyword evidence="15" id="KW-1185">Reference proteome</keyword>
<proteinExistence type="predicted"/>
<dbReference type="EMBL" id="MU563656">
    <property type="protein sequence ID" value="KAI5612822.1"/>
    <property type="molecule type" value="Genomic_DNA"/>
</dbReference>
<dbReference type="GO" id="GO:0050776">
    <property type="term" value="P:regulation of immune response"/>
    <property type="evidence" value="ECO:0007669"/>
    <property type="project" value="InterPro"/>
</dbReference>
<dbReference type="AlphaFoldDB" id="A0AAD5FET3"/>
<evidence type="ECO:0000313" key="14">
    <source>
        <dbReference type="EMBL" id="KAI5612822.1"/>
    </source>
</evidence>
<keyword evidence="9" id="KW-0325">Glycoprotein</keyword>
<dbReference type="PANTHER" id="PTHR11292">
    <property type="entry name" value="T-CELL SURFACE GLYCOPROTEIN CD8 BETA CHAIN"/>
    <property type="match status" value="1"/>
</dbReference>
<keyword evidence="4" id="KW-0391">Immunity</keyword>
<organism evidence="14 15">
    <name type="scientific">Silurus asotus</name>
    <name type="common">Amur catfish</name>
    <name type="synonym">Parasilurus asotus</name>
    <dbReference type="NCBI Taxonomy" id="30991"/>
    <lineage>
        <taxon>Eukaryota</taxon>
        <taxon>Metazoa</taxon>
        <taxon>Chordata</taxon>
        <taxon>Craniata</taxon>
        <taxon>Vertebrata</taxon>
        <taxon>Euteleostomi</taxon>
        <taxon>Actinopterygii</taxon>
        <taxon>Neopterygii</taxon>
        <taxon>Teleostei</taxon>
        <taxon>Ostariophysi</taxon>
        <taxon>Siluriformes</taxon>
        <taxon>Siluridae</taxon>
        <taxon>Silurus</taxon>
    </lineage>
</organism>
<evidence type="ECO:0000256" key="2">
    <source>
        <dbReference type="ARBA" id="ARBA00022692"/>
    </source>
</evidence>
<evidence type="ECO:0000259" key="13">
    <source>
        <dbReference type="Pfam" id="PF07686"/>
    </source>
</evidence>
<dbReference type="GO" id="GO:0042288">
    <property type="term" value="F:MHC class I protein binding"/>
    <property type="evidence" value="ECO:0007669"/>
    <property type="project" value="InterPro"/>
</dbReference>
<dbReference type="PANTHER" id="PTHR11292:SF7">
    <property type="entry name" value="T-CELL SURFACE GLYCOPROTEIN CD8 BETA CHAIN-RELATED"/>
    <property type="match status" value="1"/>
</dbReference>
<keyword evidence="3 12" id="KW-0732">Signal</keyword>
<feature type="signal peptide" evidence="12">
    <location>
        <begin position="1"/>
        <end position="20"/>
    </location>
</feature>
<evidence type="ECO:0000313" key="15">
    <source>
        <dbReference type="Proteomes" id="UP001205998"/>
    </source>
</evidence>
<dbReference type="InterPro" id="IPR042414">
    <property type="entry name" value="CD8B"/>
</dbReference>
<dbReference type="GO" id="GO:0009986">
    <property type="term" value="C:cell surface"/>
    <property type="evidence" value="ECO:0007669"/>
    <property type="project" value="TreeGrafter"/>
</dbReference>
<comment type="caution">
    <text evidence="14">The sequence shown here is derived from an EMBL/GenBank/DDBJ whole genome shotgun (WGS) entry which is preliminary data.</text>
</comment>
<dbReference type="InterPro" id="IPR036179">
    <property type="entry name" value="Ig-like_dom_sf"/>
</dbReference>
<comment type="subcellular location">
    <subcellularLocation>
        <location evidence="1">Membrane</location>
        <topology evidence="1">Single-pass type I membrane protein</topology>
    </subcellularLocation>
</comment>
<evidence type="ECO:0000256" key="10">
    <source>
        <dbReference type="ARBA" id="ARBA00023319"/>
    </source>
</evidence>
<gene>
    <name evidence="14" type="ORF">C0J50_4554</name>
</gene>
<evidence type="ECO:0000256" key="1">
    <source>
        <dbReference type="ARBA" id="ARBA00004479"/>
    </source>
</evidence>
<dbReference type="InterPro" id="IPR013783">
    <property type="entry name" value="Ig-like_fold"/>
</dbReference>
<keyword evidence="10" id="KW-0393">Immunoglobulin domain</keyword>
<dbReference type="Proteomes" id="UP001205998">
    <property type="component" value="Unassembled WGS sequence"/>
</dbReference>
<dbReference type="Gene3D" id="2.60.40.10">
    <property type="entry name" value="Immunoglobulins"/>
    <property type="match status" value="1"/>
</dbReference>
<dbReference type="SUPFAM" id="SSF48726">
    <property type="entry name" value="Immunoglobulin"/>
    <property type="match status" value="1"/>
</dbReference>
<dbReference type="GO" id="GO:0016020">
    <property type="term" value="C:membrane"/>
    <property type="evidence" value="ECO:0007669"/>
    <property type="project" value="UniProtKB-SubCell"/>
</dbReference>
<protein>
    <recommendedName>
        <fullName evidence="13">Immunoglobulin V-set domain-containing protein</fullName>
    </recommendedName>
</protein>
<reference evidence="14" key="1">
    <citation type="submission" date="2018-07" db="EMBL/GenBank/DDBJ databases">
        <title>Comparative genomics of catfishes provides insights into carnivory and benthic adaptation.</title>
        <authorList>
            <person name="Zhang Y."/>
            <person name="Wang D."/>
            <person name="Peng Z."/>
            <person name="Zheng S."/>
            <person name="Shao F."/>
            <person name="Tao W."/>
        </authorList>
    </citation>
    <scope>NUCLEOTIDE SEQUENCE</scope>
    <source>
        <strain evidence="14">Chongqing</strain>
    </source>
</reference>
<evidence type="ECO:0000256" key="11">
    <source>
        <dbReference type="SAM" id="Phobius"/>
    </source>
</evidence>
<evidence type="ECO:0000256" key="7">
    <source>
        <dbReference type="ARBA" id="ARBA00023136"/>
    </source>
</evidence>
<keyword evidence="5 11" id="KW-1133">Transmembrane helix</keyword>
<keyword evidence="6" id="KW-1064">Adaptive immunity</keyword>
<evidence type="ECO:0000256" key="8">
    <source>
        <dbReference type="ARBA" id="ARBA00023157"/>
    </source>
</evidence>
<evidence type="ECO:0000256" key="9">
    <source>
        <dbReference type="ARBA" id="ARBA00023180"/>
    </source>
</evidence>
<keyword evidence="8" id="KW-1015">Disulfide bond</keyword>
<dbReference type="GO" id="GO:0002250">
    <property type="term" value="P:adaptive immune response"/>
    <property type="evidence" value="ECO:0007669"/>
    <property type="project" value="UniProtKB-KW"/>
</dbReference>
<evidence type="ECO:0000256" key="12">
    <source>
        <dbReference type="SAM" id="SignalP"/>
    </source>
</evidence>
<feature type="chain" id="PRO_5042234108" description="Immunoglobulin V-set domain-containing protein" evidence="12">
    <location>
        <begin position="21"/>
        <end position="213"/>
    </location>
</feature>
<dbReference type="GO" id="GO:0015026">
    <property type="term" value="F:coreceptor activity"/>
    <property type="evidence" value="ECO:0007669"/>
    <property type="project" value="InterPro"/>
</dbReference>
<feature type="transmembrane region" description="Helical" evidence="11">
    <location>
        <begin position="169"/>
        <end position="192"/>
    </location>
</feature>
<name>A0AAD5FET3_SILAS</name>
<keyword evidence="2 11" id="KW-0812">Transmembrane</keyword>
<dbReference type="InterPro" id="IPR013106">
    <property type="entry name" value="Ig_V-set"/>
</dbReference>
<evidence type="ECO:0000256" key="6">
    <source>
        <dbReference type="ARBA" id="ARBA00023130"/>
    </source>
</evidence>